<proteinExistence type="predicted"/>
<name>A0A8S2THR4_9BILA</name>
<dbReference type="Proteomes" id="UP000682733">
    <property type="component" value="Unassembled WGS sequence"/>
</dbReference>
<comment type="caution">
    <text evidence="3">The sequence shown here is derived from an EMBL/GenBank/DDBJ whole genome shotgun (WGS) entry which is preliminary data.</text>
</comment>
<sequence length="122" mass="14541">MSACSIEKCALCHGPHVAFKLNDDDYDYYKYKLKQIIIDLCDQNMKKDYEKKIDSVLSASYSDKEIFKRYREEIIDLMIGHKKDLIKEIEELNIKNINKIKEEIQNLYDLLKNSNDNDEIRK</sequence>
<keyword evidence="1" id="KW-0175">Coiled coil</keyword>
<organism evidence="3 4">
    <name type="scientific">Didymodactylos carnosus</name>
    <dbReference type="NCBI Taxonomy" id="1234261"/>
    <lineage>
        <taxon>Eukaryota</taxon>
        <taxon>Metazoa</taxon>
        <taxon>Spiralia</taxon>
        <taxon>Gnathifera</taxon>
        <taxon>Rotifera</taxon>
        <taxon>Eurotatoria</taxon>
        <taxon>Bdelloidea</taxon>
        <taxon>Philodinida</taxon>
        <taxon>Philodinidae</taxon>
        <taxon>Didymodactylos</taxon>
    </lineage>
</organism>
<reference evidence="3" key="1">
    <citation type="submission" date="2021-02" db="EMBL/GenBank/DDBJ databases">
        <authorList>
            <person name="Nowell W R."/>
        </authorList>
    </citation>
    <scope>NUCLEOTIDE SEQUENCE</scope>
</reference>
<dbReference type="AlphaFoldDB" id="A0A8S2THR4"/>
<evidence type="ECO:0000313" key="4">
    <source>
        <dbReference type="Proteomes" id="UP000682733"/>
    </source>
</evidence>
<evidence type="ECO:0000313" key="3">
    <source>
        <dbReference type="EMBL" id="CAF4288289.1"/>
    </source>
</evidence>
<evidence type="ECO:0000256" key="1">
    <source>
        <dbReference type="SAM" id="Coils"/>
    </source>
</evidence>
<evidence type="ECO:0000313" key="2">
    <source>
        <dbReference type="EMBL" id="CAF1499665.1"/>
    </source>
</evidence>
<accession>A0A8S2THR4</accession>
<gene>
    <name evidence="2" type="ORF">OVA965_LOCUS36876</name>
    <name evidence="3" type="ORF">TMI583_LOCUS37914</name>
</gene>
<dbReference type="Proteomes" id="UP000677228">
    <property type="component" value="Unassembled WGS sequence"/>
</dbReference>
<dbReference type="EMBL" id="CAJNOK010033975">
    <property type="protein sequence ID" value="CAF1499665.1"/>
    <property type="molecule type" value="Genomic_DNA"/>
</dbReference>
<protein>
    <submittedName>
        <fullName evidence="3">Uncharacterized protein</fullName>
    </submittedName>
</protein>
<feature type="coiled-coil region" evidence="1">
    <location>
        <begin position="82"/>
        <end position="117"/>
    </location>
</feature>
<dbReference type="EMBL" id="CAJOBA010055982">
    <property type="protein sequence ID" value="CAF4288289.1"/>
    <property type="molecule type" value="Genomic_DNA"/>
</dbReference>